<dbReference type="Pfam" id="PF12239">
    <property type="entry name" value="DUF3605"/>
    <property type="match status" value="2"/>
</dbReference>
<evidence type="ECO:0000256" key="1">
    <source>
        <dbReference type="SAM" id="MobiDB-lite"/>
    </source>
</evidence>
<dbReference type="RefSeq" id="XP_018277815.1">
    <property type="nucleotide sequence ID" value="XM_018426782.1"/>
</dbReference>
<organism evidence="2 3">
    <name type="scientific">Cutaneotrichosporon oleaginosum</name>
    <dbReference type="NCBI Taxonomy" id="879819"/>
    <lineage>
        <taxon>Eukaryota</taxon>
        <taxon>Fungi</taxon>
        <taxon>Dikarya</taxon>
        <taxon>Basidiomycota</taxon>
        <taxon>Agaricomycotina</taxon>
        <taxon>Tremellomycetes</taxon>
        <taxon>Trichosporonales</taxon>
        <taxon>Trichosporonaceae</taxon>
        <taxon>Cutaneotrichosporon</taxon>
    </lineage>
</organism>
<dbReference type="PANTHER" id="PTHR35020:SF2">
    <property type="entry name" value="N-ACETYLGLUCOSAMINE-INDUCED PROTEIN 1"/>
    <property type="match status" value="1"/>
</dbReference>
<dbReference type="GO" id="GO:0005737">
    <property type="term" value="C:cytoplasm"/>
    <property type="evidence" value="ECO:0007669"/>
    <property type="project" value="TreeGrafter"/>
</dbReference>
<feature type="region of interest" description="Disordered" evidence="1">
    <location>
        <begin position="115"/>
        <end position="143"/>
    </location>
</feature>
<feature type="region of interest" description="Disordered" evidence="1">
    <location>
        <begin position="161"/>
        <end position="191"/>
    </location>
</feature>
<gene>
    <name evidence="2" type="ORF">CC85DRAFT_329197</name>
</gene>
<accession>A0A0J1B149</accession>
<dbReference type="InterPro" id="IPR022036">
    <property type="entry name" value="DUF3605"/>
</dbReference>
<dbReference type="GeneID" id="28987385"/>
<feature type="region of interest" description="Disordered" evidence="1">
    <location>
        <begin position="213"/>
        <end position="245"/>
    </location>
</feature>
<dbReference type="OrthoDB" id="498286at2759"/>
<reference evidence="2 3" key="1">
    <citation type="submission" date="2015-03" db="EMBL/GenBank/DDBJ databases">
        <title>Genomics and transcriptomics of the oil-accumulating basidiomycete yeast T. oleaginosus allow insights into substrate utilization and the diverse evolutionary trajectories of mating systems in fungi.</title>
        <authorList>
            <consortium name="DOE Joint Genome Institute"/>
            <person name="Kourist R."/>
            <person name="Kracht O."/>
            <person name="Bracharz F."/>
            <person name="Lipzen A."/>
            <person name="Nolan M."/>
            <person name="Ohm R."/>
            <person name="Grigoriev I."/>
            <person name="Sun S."/>
            <person name="Heitman J."/>
            <person name="Bruck T."/>
            <person name="Nowrousian M."/>
        </authorList>
    </citation>
    <scope>NUCLEOTIDE SEQUENCE [LARGE SCALE GENOMIC DNA]</scope>
    <source>
        <strain evidence="2 3">IBC0246</strain>
    </source>
</reference>
<keyword evidence="3" id="KW-1185">Reference proteome</keyword>
<protein>
    <submittedName>
        <fullName evidence="2">Uncharacterized protein</fullName>
    </submittedName>
</protein>
<dbReference type="STRING" id="879819.A0A0J1B149"/>
<evidence type="ECO:0000313" key="2">
    <source>
        <dbReference type="EMBL" id="KLT41324.1"/>
    </source>
</evidence>
<evidence type="ECO:0000313" key="3">
    <source>
        <dbReference type="Proteomes" id="UP000053611"/>
    </source>
</evidence>
<dbReference type="PANTHER" id="PTHR35020">
    <property type="entry name" value="N-ACETYLGLUCOSAMINE-INDUCED PROTEIN 1"/>
    <property type="match status" value="1"/>
</dbReference>
<feature type="compositionally biased region" description="Basic and acidic residues" evidence="1">
    <location>
        <begin position="227"/>
        <end position="236"/>
    </location>
</feature>
<dbReference type="GO" id="GO:0006044">
    <property type="term" value="P:N-acetylglucosamine metabolic process"/>
    <property type="evidence" value="ECO:0007669"/>
    <property type="project" value="TreeGrafter"/>
</dbReference>
<name>A0A0J1B149_9TREE</name>
<dbReference type="Proteomes" id="UP000053611">
    <property type="component" value="Unassembled WGS sequence"/>
</dbReference>
<dbReference type="AlphaFoldDB" id="A0A0J1B149"/>
<sequence length="453" mass="48901">MTTIWDNDTRYPAPAAFELPPFITGVPSQAELDAQPRLFTWGELKDVIQSGELDRLSRNKQLQHTYEAWMQKQRAAWGSTENYLVNARLPWGEAHRRHGVVVPPEPTYDQRTALSHPEVDLVPSTRPRGDGVTPKHRRVVSSEAGAGAAAVAAHALGLSAPAPSTPASCSHAATAPSSRGSSDAGSGASSPSSVAYVSLESVLPKVNRRLERARARRAASDSGSSREAGEPEGDREREEEDDDDDVYLKYDAAAGLDSSKYALLPNDWPYCVPYGVRHYCVWSRVPIAHPVLVDYERGAWAKIEAEGLGGFTGVIPHVRLPTPAPEAAAAAVAGEGPAAAAAAERDTGAAAVSGRACPDAGGEGWYAVDVRYAGAEVRRWAGVEYEAKGGHEVAKMVRGLFDPRGFETLWFVNPPRLQSVPGYAHFHVFARRKTPTEIDVSEKVWNDKGERVV</sequence>
<proteinExistence type="predicted"/>
<dbReference type="EMBL" id="KQ087220">
    <property type="protein sequence ID" value="KLT41324.1"/>
    <property type="molecule type" value="Genomic_DNA"/>
</dbReference>